<evidence type="ECO:0000313" key="3">
    <source>
        <dbReference type="WBParaSite" id="PTRK_0000422400.1"/>
    </source>
</evidence>
<feature type="transmembrane region" description="Helical" evidence="1">
    <location>
        <begin position="135"/>
        <end position="156"/>
    </location>
</feature>
<keyword evidence="1" id="KW-0472">Membrane</keyword>
<protein>
    <submittedName>
        <fullName evidence="3">7TM_GPCR_Srx domain-containing protein</fullName>
    </submittedName>
</protein>
<dbReference type="WBParaSite" id="PTRK_0000422400.1">
    <property type="protein sequence ID" value="PTRK_0000422400.1"/>
    <property type="gene ID" value="PTRK_0000422400"/>
</dbReference>
<keyword evidence="2" id="KW-1185">Reference proteome</keyword>
<evidence type="ECO:0000256" key="1">
    <source>
        <dbReference type="SAM" id="Phobius"/>
    </source>
</evidence>
<reference evidence="3" key="1">
    <citation type="submission" date="2017-02" db="UniProtKB">
        <authorList>
            <consortium name="WormBaseParasite"/>
        </authorList>
    </citation>
    <scope>IDENTIFICATION</scope>
</reference>
<dbReference type="Pfam" id="PF10321">
    <property type="entry name" value="7TM_GPCR_Srt"/>
    <property type="match status" value="1"/>
</dbReference>
<dbReference type="AlphaFoldDB" id="A0A0N4ZA16"/>
<feature type="transmembrane region" description="Helical" evidence="1">
    <location>
        <begin position="81"/>
        <end position="102"/>
    </location>
</feature>
<keyword evidence="1" id="KW-1133">Transmembrane helix</keyword>
<organism evidence="2 3">
    <name type="scientific">Parastrongyloides trichosuri</name>
    <name type="common">Possum-specific nematode worm</name>
    <dbReference type="NCBI Taxonomy" id="131310"/>
    <lineage>
        <taxon>Eukaryota</taxon>
        <taxon>Metazoa</taxon>
        <taxon>Ecdysozoa</taxon>
        <taxon>Nematoda</taxon>
        <taxon>Chromadorea</taxon>
        <taxon>Rhabditida</taxon>
        <taxon>Tylenchina</taxon>
        <taxon>Panagrolaimomorpha</taxon>
        <taxon>Strongyloidoidea</taxon>
        <taxon>Strongyloididae</taxon>
        <taxon>Parastrongyloides</taxon>
    </lineage>
</organism>
<proteinExistence type="predicted"/>
<feature type="transmembrane region" description="Helical" evidence="1">
    <location>
        <begin position="207"/>
        <end position="229"/>
    </location>
</feature>
<dbReference type="Proteomes" id="UP000038045">
    <property type="component" value="Unplaced"/>
</dbReference>
<evidence type="ECO:0000313" key="2">
    <source>
        <dbReference type="Proteomes" id="UP000038045"/>
    </source>
</evidence>
<dbReference type="SUPFAM" id="SSF81321">
    <property type="entry name" value="Family A G protein-coupled receptor-like"/>
    <property type="match status" value="1"/>
</dbReference>
<feature type="transmembrane region" description="Helical" evidence="1">
    <location>
        <begin position="43"/>
        <end position="61"/>
    </location>
</feature>
<dbReference type="InterPro" id="IPR019425">
    <property type="entry name" value="7TM_GPCR_serpentine_rcpt_Srt"/>
</dbReference>
<feature type="transmembrane region" description="Helical" evidence="1">
    <location>
        <begin position="12"/>
        <end position="31"/>
    </location>
</feature>
<feature type="transmembrane region" description="Helical" evidence="1">
    <location>
        <begin position="176"/>
        <end position="201"/>
    </location>
</feature>
<keyword evidence="1" id="KW-0812">Transmembrane</keyword>
<name>A0A0N4ZA16_PARTI</name>
<sequence length="261" mass="30236">MPFKIIKNHGTISFLAQICHFVTAIRVIIAVPDADLSELLVGAFLNALYISNIAFIFLLTLNRCDIMFGNKIMPRINRLKFYNYGLIACYIYTIILFLFYSYPDFNTGFSAEYYEWVFINNKDWRVDIALGVQSYSVWTFLSLSTFLYMAMFLKLLQLRGHTTRKSVISFNDFKLVIHALLCFASVALLEFFWSGILMNIYRNEITALIPEILFICVSGCNTIATFLFVREIRRDVIAFVCCHSGKNFQLKEAIKTRVTRI</sequence>
<accession>A0A0N4ZA16</accession>